<evidence type="ECO:0000313" key="3">
    <source>
        <dbReference type="Proteomes" id="UP000298017"/>
    </source>
</evidence>
<dbReference type="RefSeq" id="WP_102614066.1">
    <property type="nucleotide sequence ID" value="NZ_CABMOG010000023.1"/>
</dbReference>
<dbReference type="AlphaFoldDB" id="A0AAX2SBC0"/>
<evidence type="ECO:0000259" key="1">
    <source>
        <dbReference type="Pfam" id="PF01243"/>
    </source>
</evidence>
<dbReference type="Pfam" id="PF01243">
    <property type="entry name" value="PNPOx_N"/>
    <property type="match status" value="1"/>
</dbReference>
<dbReference type="EMBL" id="SPNK01000004">
    <property type="protein sequence ID" value="TFI01946.1"/>
    <property type="molecule type" value="Genomic_DNA"/>
</dbReference>
<dbReference type="InterPro" id="IPR012349">
    <property type="entry name" value="Split_barrel_FMN-bd"/>
</dbReference>
<protein>
    <submittedName>
        <fullName evidence="2">Pyridoxamine 5'-phosphate oxidase family protein</fullName>
    </submittedName>
</protein>
<dbReference type="Proteomes" id="UP000298017">
    <property type="component" value="Unassembled WGS sequence"/>
</dbReference>
<comment type="caution">
    <text evidence="2">The sequence shown here is derived from an EMBL/GenBank/DDBJ whole genome shotgun (WGS) entry which is preliminary data.</text>
</comment>
<evidence type="ECO:0000313" key="2">
    <source>
        <dbReference type="EMBL" id="TFI01946.1"/>
    </source>
</evidence>
<name>A0AAX2SBC0_KOCRH</name>
<dbReference type="SUPFAM" id="SSF50475">
    <property type="entry name" value="FMN-binding split barrel"/>
    <property type="match status" value="1"/>
</dbReference>
<organism evidence="2 3">
    <name type="scientific">Kocuria rhizophila</name>
    <dbReference type="NCBI Taxonomy" id="72000"/>
    <lineage>
        <taxon>Bacteria</taxon>
        <taxon>Bacillati</taxon>
        <taxon>Actinomycetota</taxon>
        <taxon>Actinomycetes</taxon>
        <taxon>Micrococcales</taxon>
        <taxon>Micrococcaceae</taxon>
        <taxon>Kocuria</taxon>
    </lineage>
</organism>
<gene>
    <name evidence="2" type="ORF">E4P33_05215</name>
</gene>
<sequence>MVELGNNLTEDARWLMGFVADAGSAVVASNSGTGYPESAYVHVAGTEAGHLVLGTNVASRKCSNIASDPRISMVLMRDGTEEVQLEGEARILEDAEAAAAGEVLDSRHPGATATHDPQSLRLVEVAVRWALHTDVTQQPPVRRELDLR</sequence>
<accession>A0AAX2SBC0</accession>
<reference evidence="2 3" key="1">
    <citation type="submission" date="2019-03" db="EMBL/GenBank/DDBJ databases">
        <title>Genome Sequencing and Assembly of Various Microbes Isolated from Alder Root Nodule.</title>
        <authorList>
            <person name="Swanson E."/>
            <person name="Sevigny J.L."/>
            <person name="Pesce C."/>
            <person name="Davis I."/>
            <person name="Kleiner V."/>
            <person name="Tisa L."/>
        </authorList>
    </citation>
    <scope>NUCLEOTIDE SEQUENCE [LARGE SCALE GENOMIC DNA]</scope>
    <source>
        <strain evidence="2 3">4R-31</strain>
    </source>
</reference>
<keyword evidence="3" id="KW-1185">Reference proteome</keyword>
<feature type="domain" description="Pyridoxamine 5'-phosphate oxidase N-terminal" evidence="1">
    <location>
        <begin position="18"/>
        <end position="130"/>
    </location>
</feature>
<dbReference type="Gene3D" id="2.30.110.10">
    <property type="entry name" value="Electron Transport, Fmn-binding Protein, Chain A"/>
    <property type="match status" value="1"/>
</dbReference>
<proteinExistence type="predicted"/>
<dbReference type="InterPro" id="IPR011576">
    <property type="entry name" value="Pyridox_Oxase_N"/>
</dbReference>